<dbReference type="EMBL" id="JNFF01000013">
    <property type="protein sequence ID" value="KEQ31520.1"/>
    <property type="molecule type" value="Genomic_DNA"/>
</dbReference>
<dbReference type="SUPFAM" id="SSF55486">
    <property type="entry name" value="Metalloproteases ('zincins'), catalytic domain"/>
    <property type="match status" value="1"/>
</dbReference>
<keyword evidence="6" id="KW-0862">Zinc</keyword>
<evidence type="ECO:0000313" key="12">
    <source>
        <dbReference type="Proteomes" id="UP000028007"/>
    </source>
</evidence>
<keyword evidence="7" id="KW-0482">Metalloprotease</keyword>
<dbReference type="InterPro" id="IPR018497">
    <property type="entry name" value="Peptidase_M13_C"/>
</dbReference>
<evidence type="ECO:0000256" key="2">
    <source>
        <dbReference type="ARBA" id="ARBA00007357"/>
    </source>
</evidence>
<comment type="caution">
    <text evidence="11">The sequence shown here is derived from an EMBL/GenBank/DDBJ whole genome shotgun (WGS) entry which is preliminary data.</text>
</comment>
<name>A0A081PLE7_9SPHI</name>
<evidence type="ECO:0000259" key="9">
    <source>
        <dbReference type="Pfam" id="PF01431"/>
    </source>
</evidence>
<evidence type="ECO:0000256" key="6">
    <source>
        <dbReference type="ARBA" id="ARBA00022833"/>
    </source>
</evidence>
<keyword evidence="5" id="KW-0378">Hydrolase</keyword>
<evidence type="ECO:0000256" key="3">
    <source>
        <dbReference type="ARBA" id="ARBA00022670"/>
    </source>
</evidence>
<comment type="similarity">
    <text evidence="2">Belongs to the peptidase M13 family.</text>
</comment>
<organism evidence="11 12">
    <name type="scientific">Pedobacter antarcticus 4BY</name>
    <dbReference type="NCBI Taxonomy" id="1358423"/>
    <lineage>
        <taxon>Bacteria</taxon>
        <taxon>Pseudomonadati</taxon>
        <taxon>Bacteroidota</taxon>
        <taxon>Sphingobacteriia</taxon>
        <taxon>Sphingobacteriales</taxon>
        <taxon>Sphingobacteriaceae</taxon>
        <taxon>Pedobacter</taxon>
    </lineage>
</organism>
<reference evidence="11 12" key="1">
    <citation type="journal article" date="1992" name="Int. J. Syst. Bacteriol.">
        <title>Sphingobacterium antarcticus sp. nov. a Psychrotrophic Bacterium from the Soils of Schirmacher Oasis, Antarctica.</title>
        <authorList>
            <person name="Shivaji S."/>
            <person name="Ray M.K."/>
            <person name="Rao N.S."/>
            <person name="Saiserr L."/>
            <person name="Jagannadham M.V."/>
            <person name="Kumar G.S."/>
            <person name="Reddy G."/>
            <person name="Bhargava P.M."/>
        </authorList>
    </citation>
    <scope>NUCLEOTIDE SEQUENCE [LARGE SCALE GENOMIC DNA]</scope>
    <source>
        <strain evidence="11 12">4BY</strain>
    </source>
</reference>
<dbReference type="CDD" id="cd08662">
    <property type="entry name" value="M13"/>
    <property type="match status" value="1"/>
</dbReference>
<proteinExistence type="inferred from homology"/>
<keyword evidence="12" id="KW-1185">Reference proteome</keyword>
<evidence type="ECO:0000313" key="11">
    <source>
        <dbReference type="EMBL" id="KEQ31520.1"/>
    </source>
</evidence>
<dbReference type="eggNOG" id="COG3590">
    <property type="taxonomic scope" value="Bacteria"/>
</dbReference>
<dbReference type="PROSITE" id="PS51885">
    <property type="entry name" value="NEPRILYSIN"/>
    <property type="match status" value="1"/>
</dbReference>
<feature type="domain" description="Peptidase M13 N-terminal" evidence="10">
    <location>
        <begin position="46"/>
        <end position="423"/>
    </location>
</feature>
<feature type="chain" id="PRO_5001762063" evidence="8">
    <location>
        <begin position="21"/>
        <end position="703"/>
    </location>
</feature>
<evidence type="ECO:0000256" key="1">
    <source>
        <dbReference type="ARBA" id="ARBA00001947"/>
    </source>
</evidence>
<dbReference type="Gene3D" id="3.40.390.10">
    <property type="entry name" value="Collagenase (Catalytic Domain)"/>
    <property type="match status" value="1"/>
</dbReference>
<dbReference type="Proteomes" id="UP000028007">
    <property type="component" value="Unassembled WGS sequence"/>
</dbReference>
<dbReference type="Pfam" id="PF05649">
    <property type="entry name" value="Peptidase_M13_N"/>
    <property type="match status" value="1"/>
</dbReference>
<dbReference type="AlphaFoldDB" id="A0A081PLE7"/>
<dbReference type="InterPro" id="IPR008753">
    <property type="entry name" value="Peptidase_M13_N"/>
</dbReference>
<keyword evidence="3" id="KW-0645">Protease</keyword>
<dbReference type="GO" id="GO:0016485">
    <property type="term" value="P:protein processing"/>
    <property type="evidence" value="ECO:0007669"/>
    <property type="project" value="TreeGrafter"/>
</dbReference>
<dbReference type="GO" id="GO:0046872">
    <property type="term" value="F:metal ion binding"/>
    <property type="evidence" value="ECO:0007669"/>
    <property type="project" value="UniProtKB-KW"/>
</dbReference>
<evidence type="ECO:0000256" key="5">
    <source>
        <dbReference type="ARBA" id="ARBA00022801"/>
    </source>
</evidence>
<dbReference type="Pfam" id="PF01431">
    <property type="entry name" value="Peptidase_M13"/>
    <property type="match status" value="1"/>
</dbReference>
<dbReference type="Gene3D" id="1.10.1380.10">
    <property type="entry name" value="Neutral endopeptidase , domain2"/>
    <property type="match status" value="1"/>
</dbReference>
<dbReference type="InterPro" id="IPR042089">
    <property type="entry name" value="Peptidase_M13_dom_2"/>
</dbReference>
<keyword evidence="8" id="KW-0732">Signal</keyword>
<evidence type="ECO:0000256" key="8">
    <source>
        <dbReference type="SAM" id="SignalP"/>
    </source>
</evidence>
<dbReference type="GO" id="GO:0004222">
    <property type="term" value="F:metalloendopeptidase activity"/>
    <property type="evidence" value="ECO:0007669"/>
    <property type="project" value="InterPro"/>
</dbReference>
<sequence>MKTKLSLGVPVLAGSLLLFAGFQAIKTEDPPKSGIIVSNMDKQVRPGNNFMNYVNGTWIKNTEIPADKPAYSVGAMVSDKAQEDVKAIIEKAASGKFAPGSEEQKIGDLYGSYMNTAARDAIGVKPLAADLKKINDLKNYDELASYFAYASKIGNMVPFSVGVSEDFKDPSNYMLLTWQGGLGLPEREYYFKTDEKSKEIRTKYVIHIEKMLTLAGISGGKVKASEIMALETLLASKQMKKEETRNIAGLYNKYGVSQLKTLMPDFNWTALLTEAGIKKPDSLVIAQVQYTKDLNAIIKETPISTWKTYLQWSLVNGAASALNTALDVENFNFNGTILNGVPQQRPQWRRAVGVVNGSLGEMVGKLYVEQHFSPAAKARMLELVGNLLKAYEQSIKGLDWMSETTKQEALKKISKFTPKIGYPDKWRDYSTLKIVKDDLYGNLTRSTAFEYNRMIAKLGKPVDRSEWGMTPQTVNAYYNPPLNEIVFPAAILQPPFFDMNADDAVNYGGIGAVIGHEIGHGFDDQGSTFDGDGVMRNWWTKSDLDEFKKRTNSLVAQYNGFEVMKDLHVNGEFTLGENIGDLGGLTIALKAYHASLDGKKAPVLDGFTGDQRVFLGWGQVWLNKSRAEALRNQVGTDPHSPARFRVNGVVRNIPEFYTAFDVKPGDSLYLAPDKRVENLVKFRLLNIKIPLSDNSGSGIFYVQ</sequence>
<feature type="signal peptide" evidence="8">
    <location>
        <begin position="1"/>
        <end position="20"/>
    </location>
</feature>
<evidence type="ECO:0000256" key="4">
    <source>
        <dbReference type="ARBA" id="ARBA00022723"/>
    </source>
</evidence>
<dbReference type="OrthoDB" id="9775677at2"/>
<keyword evidence="4" id="KW-0479">Metal-binding</keyword>
<comment type="cofactor">
    <cofactor evidence="1">
        <name>Zn(2+)</name>
        <dbReference type="ChEBI" id="CHEBI:29105"/>
    </cofactor>
</comment>
<accession>A0A081PLE7</accession>
<evidence type="ECO:0000259" key="10">
    <source>
        <dbReference type="Pfam" id="PF05649"/>
    </source>
</evidence>
<dbReference type="InterPro" id="IPR024079">
    <property type="entry name" value="MetalloPept_cat_dom_sf"/>
</dbReference>
<gene>
    <name evidence="11" type="ORF">N180_10960</name>
</gene>
<dbReference type="RefSeq" id="WP_081857450.1">
    <property type="nucleotide sequence ID" value="NZ_JNFF01000013.1"/>
</dbReference>
<evidence type="ECO:0000256" key="7">
    <source>
        <dbReference type="ARBA" id="ARBA00023049"/>
    </source>
</evidence>
<protein>
    <submittedName>
        <fullName evidence="11">Peptidase M13</fullName>
    </submittedName>
</protein>
<dbReference type="PRINTS" id="PR00786">
    <property type="entry name" value="NEPRILYSIN"/>
</dbReference>
<feature type="domain" description="Peptidase M13 C-terminal" evidence="9">
    <location>
        <begin position="475"/>
        <end position="676"/>
    </location>
</feature>
<dbReference type="GO" id="GO:0005886">
    <property type="term" value="C:plasma membrane"/>
    <property type="evidence" value="ECO:0007669"/>
    <property type="project" value="TreeGrafter"/>
</dbReference>
<dbReference type="PANTHER" id="PTHR11733:SF167">
    <property type="entry name" value="FI17812P1-RELATED"/>
    <property type="match status" value="1"/>
</dbReference>
<dbReference type="InterPro" id="IPR000718">
    <property type="entry name" value="Peptidase_M13"/>
</dbReference>
<dbReference type="PANTHER" id="PTHR11733">
    <property type="entry name" value="ZINC METALLOPROTEASE FAMILY M13 NEPRILYSIN-RELATED"/>
    <property type="match status" value="1"/>
</dbReference>